<organism evidence="1 2">
    <name type="scientific">Entamoeba nuttalli (strain P19)</name>
    <name type="common">Amoeba</name>
    <dbReference type="NCBI Taxonomy" id="1076696"/>
    <lineage>
        <taxon>Eukaryota</taxon>
        <taxon>Amoebozoa</taxon>
        <taxon>Evosea</taxon>
        <taxon>Archamoebae</taxon>
        <taxon>Mastigamoebida</taxon>
        <taxon>Entamoebidae</taxon>
        <taxon>Entamoeba</taxon>
    </lineage>
</organism>
<protein>
    <submittedName>
        <fullName evidence="1">Uncharacterized protein</fullName>
    </submittedName>
</protein>
<evidence type="ECO:0000313" key="2">
    <source>
        <dbReference type="Proteomes" id="UP000006769"/>
    </source>
</evidence>
<gene>
    <name evidence="1" type="ORF">ENU1_133710</name>
</gene>
<reference evidence="1 2" key="1">
    <citation type="submission" date="2011-11" db="EMBL/GenBank/DDBJ databases">
        <authorList>
            <person name="Hannick L."/>
            <person name="Karamycheva S."/>
            <person name="Lorenzi H."/>
            <person name="Caler E."/>
        </authorList>
    </citation>
    <scope>NUCLEOTIDE SEQUENCE [LARGE SCALE GENOMIC DNA]</scope>
    <source>
        <strain evidence="1 2">P19</strain>
    </source>
</reference>
<dbReference type="AlphaFoldDB" id="K2H9N3"/>
<name>K2H9N3_ENTNP</name>
<dbReference type="Proteomes" id="UP000006769">
    <property type="component" value="Unassembled WGS sequence"/>
</dbReference>
<evidence type="ECO:0000313" key="1">
    <source>
        <dbReference type="EMBL" id="EKE39309.1"/>
    </source>
</evidence>
<dbReference type="GeneID" id="20074531"/>
<accession>K2H9N3</accession>
<proteinExistence type="predicted"/>
<dbReference type="EMBL" id="JH927734">
    <property type="protein sequence ID" value="EKE39309.1"/>
    <property type="molecule type" value="Genomic_DNA"/>
</dbReference>
<dbReference type="RefSeq" id="XP_008858354.1">
    <property type="nucleotide sequence ID" value="XM_008860132.1"/>
</dbReference>
<sequence length="139" mass="15774">MTVETNIDQVIVEMIIEQLTVETNIEQPTVEMIIDQVIVEMTTEQLTVEMIIDQLIVGTNIGLVIVEMIIDLVTTKMIIDPVNVAIGLSEEGMEVVAIEKKGNGDSTKLFLIHLFLNTSYFEVNRRDYVMNSLRRVTFK</sequence>
<dbReference type="VEuPathDB" id="AmoebaDB:ENU1_133710"/>